<reference evidence="4" key="1">
    <citation type="journal article" date="2019" name="Int. J. Syst. Evol. Microbiol.">
        <title>The Global Catalogue of Microorganisms (GCM) 10K type strain sequencing project: providing services to taxonomists for standard genome sequencing and annotation.</title>
        <authorList>
            <consortium name="The Broad Institute Genomics Platform"/>
            <consortium name="The Broad Institute Genome Sequencing Center for Infectious Disease"/>
            <person name="Wu L."/>
            <person name="Ma J."/>
        </authorList>
    </citation>
    <scope>NUCLEOTIDE SEQUENCE [LARGE SCALE GENOMIC DNA]</scope>
    <source>
        <strain evidence="4">CCM 8689</strain>
    </source>
</reference>
<organism evidence="3 4">
    <name type="scientific">Pedobacter jamesrossensis</name>
    <dbReference type="NCBI Taxonomy" id="1908238"/>
    <lineage>
        <taxon>Bacteria</taxon>
        <taxon>Pseudomonadati</taxon>
        <taxon>Bacteroidota</taxon>
        <taxon>Sphingobacteriia</taxon>
        <taxon>Sphingobacteriales</taxon>
        <taxon>Sphingobacteriaceae</taxon>
        <taxon>Pedobacter</taxon>
    </lineage>
</organism>
<feature type="compositionally biased region" description="Low complexity" evidence="1">
    <location>
        <begin position="279"/>
        <end position="306"/>
    </location>
</feature>
<protein>
    <recommendedName>
        <fullName evidence="5">Vitellogenin II</fullName>
    </recommendedName>
</protein>
<evidence type="ECO:0000256" key="1">
    <source>
        <dbReference type="SAM" id="MobiDB-lite"/>
    </source>
</evidence>
<dbReference type="PROSITE" id="PS51257">
    <property type="entry name" value="PROKAR_LIPOPROTEIN"/>
    <property type="match status" value="1"/>
</dbReference>
<name>A0ABV8NL71_9SPHI</name>
<evidence type="ECO:0008006" key="5">
    <source>
        <dbReference type="Google" id="ProtNLM"/>
    </source>
</evidence>
<gene>
    <name evidence="3" type="ORF">ACFOUY_10610</name>
</gene>
<dbReference type="Proteomes" id="UP001595792">
    <property type="component" value="Unassembled WGS sequence"/>
</dbReference>
<feature type="compositionally biased region" description="Polar residues" evidence="1">
    <location>
        <begin position="219"/>
        <end position="232"/>
    </location>
</feature>
<feature type="compositionally biased region" description="Low complexity" evidence="1">
    <location>
        <begin position="253"/>
        <end position="271"/>
    </location>
</feature>
<keyword evidence="2" id="KW-0732">Signal</keyword>
<feature type="region of interest" description="Disordered" evidence="1">
    <location>
        <begin position="205"/>
        <end position="329"/>
    </location>
</feature>
<dbReference type="RefSeq" id="WP_378960539.1">
    <property type="nucleotide sequence ID" value="NZ_JBHRXC010000001.1"/>
</dbReference>
<feature type="compositionally biased region" description="Gly residues" evidence="1">
    <location>
        <begin position="307"/>
        <end position="329"/>
    </location>
</feature>
<feature type="signal peptide" evidence="2">
    <location>
        <begin position="1"/>
        <end position="27"/>
    </location>
</feature>
<evidence type="ECO:0000313" key="4">
    <source>
        <dbReference type="Proteomes" id="UP001595792"/>
    </source>
</evidence>
<comment type="caution">
    <text evidence="3">The sequence shown here is derived from an EMBL/GenBank/DDBJ whole genome shotgun (WGS) entry which is preliminary data.</text>
</comment>
<proteinExistence type="predicted"/>
<feature type="chain" id="PRO_5045259168" description="Vitellogenin II" evidence="2">
    <location>
        <begin position="28"/>
        <end position="329"/>
    </location>
</feature>
<sequence length="329" mass="35514">MKPIKFLPIVMIAAAGLVASCSTSKLAQTNASDDVYNTTAKAREVEYRAPAPQQQQYSQNDQEYDEYYGTSNPYYDMDYSSRISRFSNGYSFRGYYDPYYDNYYYGNSYGNTNFLGYGVGGWNSGYGLGWNSGFGGGFGWGGGFGYGSIWNNPYNFGYFGYNPWYSGWGFNSYYDRFGWGGGYYGGGFGYGGGYYGGGFGGAYTNRNNRPRPNRESDNRGSYGSTGSRNAPISGNYGRPSVSTNNSGRPERWSNGSNGSSVNNGQGRVSSRPSRDDSYRPQPQTQQVQPSSRPDRGSYSPPAQSSGSSGGGSSSGGGGGGGRPTRGGGR</sequence>
<evidence type="ECO:0000256" key="2">
    <source>
        <dbReference type="SAM" id="SignalP"/>
    </source>
</evidence>
<evidence type="ECO:0000313" key="3">
    <source>
        <dbReference type="EMBL" id="MFC4197151.1"/>
    </source>
</evidence>
<accession>A0ABV8NL71</accession>
<dbReference type="EMBL" id="JBHSBY010000105">
    <property type="protein sequence ID" value="MFC4197151.1"/>
    <property type="molecule type" value="Genomic_DNA"/>
</dbReference>
<keyword evidence="4" id="KW-1185">Reference proteome</keyword>